<organism evidence="6 7">
    <name type="scientific">Biomphalaria glabrata</name>
    <name type="common">Bloodfluke planorb</name>
    <name type="synonym">Freshwater snail</name>
    <dbReference type="NCBI Taxonomy" id="6526"/>
    <lineage>
        <taxon>Eukaryota</taxon>
        <taxon>Metazoa</taxon>
        <taxon>Spiralia</taxon>
        <taxon>Lophotrochozoa</taxon>
        <taxon>Mollusca</taxon>
        <taxon>Gastropoda</taxon>
        <taxon>Heterobranchia</taxon>
        <taxon>Euthyneura</taxon>
        <taxon>Panpulmonata</taxon>
        <taxon>Hygrophila</taxon>
        <taxon>Lymnaeoidea</taxon>
        <taxon>Planorbidae</taxon>
        <taxon>Biomphalaria</taxon>
    </lineage>
</organism>
<dbReference type="GeneID" id="106078957"/>
<evidence type="ECO:0000259" key="4">
    <source>
        <dbReference type="PROSITE" id="PS50835"/>
    </source>
</evidence>
<evidence type="ECO:0000259" key="5">
    <source>
        <dbReference type="PROSITE" id="PS50853"/>
    </source>
</evidence>
<keyword evidence="3" id="KW-0812">Transmembrane</keyword>
<accession>A0A9W2YRG4</accession>
<keyword evidence="3" id="KW-0472">Membrane</keyword>
<reference evidence="7" key="1">
    <citation type="submission" date="2025-08" db="UniProtKB">
        <authorList>
            <consortium name="RefSeq"/>
        </authorList>
    </citation>
    <scope>IDENTIFICATION</scope>
</reference>
<feature type="domain" description="Ig-like" evidence="4">
    <location>
        <begin position="154"/>
        <end position="246"/>
    </location>
</feature>
<dbReference type="PANTHER" id="PTHR44170">
    <property type="entry name" value="PROTEIN SIDEKICK"/>
    <property type="match status" value="1"/>
</dbReference>
<proteinExistence type="predicted"/>
<evidence type="ECO:0000256" key="1">
    <source>
        <dbReference type="ARBA" id="ARBA00023157"/>
    </source>
</evidence>
<dbReference type="InterPro" id="IPR036116">
    <property type="entry name" value="FN3_sf"/>
</dbReference>
<gene>
    <name evidence="7" type="primary">LOC106078957</name>
</gene>
<dbReference type="InterPro" id="IPR003961">
    <property type="entry name" value="FN3_dom"/>
</dbReference>
<dbReference type="AlphaFoldDB" id="A0A9W2YRG4"/>
<dbReference type="PROSITE" id="PS50835">
    <property type="entry name" value="IG_LIKE"/>
    <property type="match status" value="1"/>
</dbReference>
<dbReference type="PANTHER" id="PTHR44170:SF6">
    <property type="entry name" value="CONTACTIN"/>
    <property type="match status" value="1"/>
</dbReference>
<feature type="region of interest" description="Disordered" evidence="2">
    <location>
        <begin position="533"/>
        <end position="558"/>
    </location>
</feature>
<dbReference type="Pfam" id="PF00041">
    <property type="entry name" value="fn3"/>
    <property type="match status" value="1"/>
</dbReference>
<dbReference type="Gene3D" id="2.60.40.10">
    <property type="entry name" value="Immunoglobulins"/>
    <property type="match status" value="1"/>
</dbReference>
<dbReference type="GO" id="GO:0098609">
    <property type="term" value="P:cell-cell adhesion"/>
    <property type="evidence" value="ECO:0007669"/>
    <property type="project" value="TreeGrafter"/>
</dbReference>
<dbReference type="GO" id="GO:0007411">
    <property type="term" value="P:axon guidance"/>
    <property type="evidence" value="ECO:0007669"/>
    <property type="project" value="TreeGrafter"/>
</dbReference>
<sequence>MPEQCNWHLAVTLDTVNMQVRRFLLVQCVLIMKDVVSSQVSKYSASAENDNVKLTFVVPANVESEIIMITFHADPVQHVLVIYRSDFRSKTFQTYIHRLTTAIFVLERKVVALLTGVQASDAGLYQCWDGVGVSASELTQCGQKLIVVRKPGQPSIVAITDALDGQTLKLSCNTISTSLPADHGLPMSIFWHDEQKNPLGIPAGEKYVVNAEGQLEIHKLESSDMGRQVTCTSSDRAEGVATPPVSDPSPPYEILTESAPGLAKISGLTLEHEYFRDFSLTDTLKFAFVIISLSEPSVVEIKSRKMTGQISYEDLTTDVSITKSTNYEGKIYLTKFTFTLLRAMYENDKNRTFTLTISNRKFSRDFMFILRDVGPPSPVTNISALDIRHDTVVLIWTPGSQGGVKQFFDVEYRCPDHTQCNSTWTTAVRRVPESDTIDTRTKATVENLSPETEYDFRIVSTNTHGSTTSEPFHVKTIKMTATLPEPETETNNGVIIGITAVFLAIVFIAALLYGVATSTIFNLSKENQTIKSTSFETAEEDGASSESDSTDSGSSSNV</sequence>
<dbReference type="GO" id="GO:0005886">
    <property type="term" value="C:plasma membrane"/>
    <property type="evidence" value="ECO:0007669"/>
    <property type="project" value="TreeGrafter"/>
</dbReference>
<dbReference type="SMART" id="SM00060">
    <property type="entry name" value="FN3"/>
    <property type="match status" value="1"/>
</dbReference>
<dbReference type="Proteomes" id="UP001165740">
    <property type="component" value="Chromosome 14"/>
</dbReference>
<name>A0A9W2YRG4_BIOGL</name>
<dbReference type="OrthoDB" id="6161934at2759"/>
<evidence type="ECO:0000313" key="7">
    <source>
        <dbReference type="RefSeq" id="XP_055865314.1"/>
    </source>
</evidence>
<keyword evidence="3" id="KW-1133">Transmembrane helix</keyword>
<keyword evidence="6" id="KW-1185">Reference proteome</keyword>
<feature type="compositionally biased region" description="Low complexity" evidence="2">
    <location>
        <begin position="544"/>
        <end position="558"/>
    </location>
</feature>
<feature type="domain" description="Fibronectin type-III" evidence="5">
    <location>
        <begin position="375"/>
        <end position="485"/>
    </location>
</feature>
<dbReference type="CDD" id="cd00063">
    <property type="entry name" value="FN3"/>
    <property type="match status" value="1"/>
</dbReference>
<protein>
    <submittedName>
        <fullName evidence="7">Uncharacterized protein LOC106078957 isoform X1</fullName>
    </submittedName>
</protein>
<evidence type="ECO:0000256" key="3">
    <source>
        <dbReference type="SAM" id="Phobius"/>
    </source>
</evidence>
<evidence type="ECO:0000313" key="6">
    <source>
        <dbReference type="Proteomes" id="UP001165740"/>
    </source>
</evidence>
<evidence type="ECO:0000256" key="2">
    <source>
        <dbReference type="SAM" id="MobiDB-lite"/>
    </source>
</evidence>
<dbReference type="SUPFAM" id="SSF49265">
    <property type="entry name" value="Fibronectin type III"/>
    <property type="match status" value="1"/>
</dbReference>
<dbReference type="PROSITE" id="PS50853">
    <property type="entry name" value="FN3"/>
    <property type="match status" value="1"/>
</dbReference>
<dbReference type="InterPro" id="IPR013783">
    <property type="entry name" value="Ig-like_fold"/>
</dbReference>
<feature type="transmembrane region" description="Helical" evidence="3">
    <location>
        <begin position="494"/>
        <end position="516"/>
    </location>
</feature>
<keyword evidence="1" id="KW-1015">Disulfide bond</keyword>
<dbReference type="RefSeq" id="XP_055865314.1">
    <property type="nucleotide sequence ID" value="XM_056009339.1"/>
</dbReference>
<dbReference type="GO" id="GO:0030424">
    <property type="term" value="C:axon"/>
    <property type="evidence" value="ECO:0007669"/>
    <property type="project" value="TreeGrafter"/>
</dbReference>
<dbReference type="InterPro" id="IPR007110">
    <property type="entry name" value="Ig-like_dom"/>
</dbReference>